<dbReference type="AlphaFoldDB" id="Q65SF1"/>
<dbReference type="Proteomes" id="UP000000607">
    <property type="component" value="Chromosome"/>
</dbReference>
<sequence length="45" mass="5272">MIKIMQKNAFFIAQYKKYSSDFMGTDHFYSGGLHKTDLLLRQGLK</sequence>
<protein>
    <submittedName>
        <fullName evidence="1">Uncharacterized protein</fullName>
    </submittedName>
</protein>
<reference evidence="1 2" key="1">
    <citation type="journal article" date="2004" name="Nat. Biotechnol.">
        <title>The genome sequence of the capnophilic rumen bacterium Mannheimia succiniciproducens.</title>
        <authorList>
            <person name="Hong S.H."/>
            <person name="Kim J.S."/>
            <person name="Lee S.Y."/>
            <person name="In Y.H."/>
            <person name="Choi S.S."/>
            <person name="Rih J.-K."/>
            <person name="Kim C.H."/>
            <person name="Jeong H."/>
            <person name="Hur C.G."/>
            <person name="Kim J.J."/>
        </authorList>
    </citation>
    <scope>NUCLEOTIDE SEQUENCE [LARGE SCALE GENOMIC DNA]</scope>
    <source>
        <strain evidence="2">KCTC 0769BP / MBEL55E</strain>
    </source>
</reference>
<gene>
    <name evidence="1" type="ordered locus">MS1502</name>
</gene>
<organism evidence="1 2">
    <name type="scientific">Mannheimia succiniciproducens (strain KCTC 0769BP / MBEL55E)</name>
    <dbReference type="NCBI Taxonomy" id="221988"/>
    <lineage>
        <taxon>Bacteria</taxon>
        <taxon>Pseudomonadati</taxon>
        <taxon>Pseudomonadota</taxon>
        <taxon>Gammaproteobacteria</taxon>
        <taxon>Pasteurellales</taxon>
        <taxon>Pasteurellaceae</taxon>
        <taxon>Basfia</taxon>
    </lineage>
</organism>
<accession>Q65SF1</accession>
<keyword evidence="2" id="KW-1185">Reference proteome</keyword>
<name>Q65SF1_MANSM</name>
<proteinExistence type="predicted"/>
<dbReference type="KEGG" id="msu:MS1502"/>
<evidence type="ECO:0000313" key="1">
    <source>
        <dbReference type="EMBL" id="AAU38109.1"/>
    </source>
</evidence>
<evidence type="ECO:0000313" key="2">
    <source>
        <dbReference type="Proteomes" id="UP000000607"/>
    </source>
</evidence>
<dbReference type="EMBL" id="AE016827">
    <property type="protein sequence ID" value="AAU38109.1"/>
    <property type="molecule type" value="Genomic_DNA"/>
</dbReference>
<dbReference type="HOGENOM" id="CLU_3201751_0_0_6"/>